<dbReference type="OrthoDB" id="5405402at2"/>
<reference evidence="3" key="1">
    <citation type="submission" date="2005-10" db="EMBL/GenBank/DDBJ databases">
        <title>Complete sequence of Pelobacter carbinolicus DSM 2380.</title>
        <authorList>
            <person name="Copeland A."/>
            <person name="Lucas S."/>
            <person name="Lapidus A."/>
            <person name="Barry K."/>
            <person name="Detter J.C."/>
            <person name="Glavina T."/>
            <person name="Hammon N."/>
            <person name="Israni S."/>
            <person name="Pitluck S."/>
            <person name="Chertkov O."/>
            <person name="Schmutz J."/>
            <person name="Larimer F."/>
            <person name="Land M."/>
            <person name="Kyrpides N."/>
            <person name="Ivanova N."/>
            <person name="Richardson P."/>
        </authorList>
    </citation>
    <scope>NUCLEOTIDE SEQUENCE [LARGE SCALE GENOMIC DNA]</scope>
    <source>
        <strain evidence="3">DSM 2380 / NBRC 103641 / GraBd1</strain>
    </source>
</reference>
<dbReference type="Proteomes" id="UP000002534">
    <property type="component" value="Chromosome"/>
</dbReference>
<accession>Q3A249</accession>
<sequence length="256" mass="29454">MKRLLLGEHRENLLTDLDLILKHWGYRVLAAYRQDRLNKLCRDTNPDLLIVNANWLSVGADPEILQTVTQCLENGASLIALKCPDQPCPIDLPHELLDVPIDVFQLFSAIQNHLEKHPRQNMRLALNLPGMVCRHHKCHLSEILSLSTRGLFMKTGFRMDQGEKFRIVLPLLGMKQELELTGRVLYCVHPDPKNNYQQGLGVEFIDLQPDNYRLLERYIENCFMEELSVQKVRCDWQTNTQAGAVPNMTLHLPALT</sequence>
<dbReference type="InterPro" id="IPR009875">
    <property type="entry name" value="PilZ_domain"/>
</dbReference>
<organism evidence="2 3">
    <name type="scientific">Syntrophotalea carbinolica (strain DSM 2380 / NBRC 103641 / GraBd1)</name>
    <name type="common">Pelobacter carbinolicus</name>
    <dbReference type="NCBI Taxonomy" id="338963"/>
    <lineage>
        <taxon>Bacteria</taxon>
        <taxon>Pseudomonadati</taxon>
        <taxon>Thermodesulfobacteriota</taxon>
        <taxon>Desulfuromonadia</taxon>
        <taxon>Desulfuromonadales</taxon>
        <taxon>Syntrophotaleaceae</taxon>
        <taxon>Syntrophotalea</taxon>
    </lineage>
</organism>
<evidence type="ECO:0000313" key="2">
    <source>
        <dbReference type="EMBL" id="ABA89558.1"/>
    </source>
</evidence>
<evidence type="ECO:0000259" key="1">
    <source>
        <dbReference type="Pfam" id="PF07238"/>
    </source>
</evidence>
<dbReference type="GO" id="GO:0035438">
    <property type="term" value="F:cyclic-di-GMP binding"/>
    <property type="evidence" value="ECO:0007669"/>
    <property type="project" value="InterPro"/>
</dbReference>
<evidence type="ECO:0000313" key="3">
    <source>
        <dbReference type="Proteomes" id="UP000002534"/>
    </source>
</evidence>
<reference evidence="2 3" key="2">
    <citation type="journal article" date="2012" name="BMC Genomics">
        <title>The genome of Pelobacter carbinolicus reveals surprising metabolic capabilities and physiological features.</title>
        <authorList>
            <person name="Aklujkar M."/>
            <person name="Haveman S.A."/>
            <person name="Didonato R.Jr."/>
            <person name="Chertkov O."/>
            <person name="Han C.S."/>
            <person name="Land M.L."/>
            <person name="Brown P."/>
            <person name="Lovley D.R."/>
        </authorList>
    </citation>
    <scope>NUCLEOTIDE SEQUENCE [LARGE SCALE GENOMIC DNA]</scope>
    <source>
        <strain evidence="3">DSM 2380 / NBRC 103641 / GraBd1</strain>
    </source>
</reference>
<proteinExistence type="predicted"/>
<name>Q3A249_SYNC1</name>
<protein>
    <submittedName>
        <fullName evidence="2">PilZ domain protein</fullName>
    </submittedName>
</protein>
<dbReference type="Gene3D" id="2.40.10.220">
    <property type="entry name" value="predicted glycosyltransferase like domains"/>
    <property type="match status" value="1"/>
</dbReference>
<dbReference type="HOGENOM" id="CLU_1085235_0_0_7"/>
<dbReference type="KEGG" id="pca:Pcar_2319"/>
<dbReference type="SUPFAM" id="SSF141371">
    <property type="entry name" value="PilZ domain-like"/>
    <property type="match status" value="1"/>
</dbReference>
<dbReference type="Pfam" id="PF07238">
    <property type="entry name" value="PilZ"/>
    <property type="match status" value="1"/>
</dbReference>
<dbReference type="AlphaFoldDB" id="Q3A249"/>
<keyword evidence="3" id="KW-1185">Reference proteome</keyword>
<dbReference type="eggNOG" id="ENOG5033V6W">
    <property type="taxonomic scope" value="Bacteria"/>
</dbReference>
<dbReference type="EMBL" id="CP000142">
    <property type="protein sequence ID" value="ABA89558.1"/>
    <property type="molecule type" value="Genomic_DNA"/>
</dbReference>
<dbReference type="RefSeq" id="WP_011342080.1">
    <property type="nucleotide sequence ID" value="NC_007498.2"/>
</dbReference>
<gene>
    <name evidence="2" type="ordered locus">Pcar_2319</name>
</gene>
<dbReference type="STRING" id="338963.Pcar_2319"/>
<feature type="domain" description="PilZ" evidence="1">
    <location>
        <begin position="119"/>
        <end position="220"/>
    </location>
</feature>